<feature type="domain" description="Penicillin-binding protein transpeptidase" evidence="4">
    <location>
        <begin position="252"/>
        <end position="538"/>
    </location>
</feature>
<dbReference type="SUPFAM" id="SSF56601">
    <property type="entry name" value="beta-lactamase/transpeptidase-like"/>
    <property type="match status" value="1"/>
</dbReference>
<keyword evidence="3" id="KW-1133">Transmembrane helix</keyword>
<evidence type="ECO:0000259" key="5">
    <source>
        <dbReference type="Pfam" id="PF03717"/>
    </source>
</evidence>
<accession>A0A2H0DY06</accession>
<sequence length="582" mass="64623">MLQKNSVIRARVLSLMILIFAVVIIGRLYSLQIVNGANYLDRANDQYSVPSGDKLSRGSIYFQDKNGYPISAATLKTGFRLVIQPVKIIDDEIAYSELSKVVKLDREDFLYRASKKDDPHEVVAHKLDEDTADKVLALGIAGTKVESERWRFYPGRAIASHTLGFIAYKGDDLAGRYGLERQYENILAKNQKELYKNFFVEIFSGIAESIENRSIARSGDIYTTIEPSVQAYLEGILADVNSKWSSKKTLGIIINPQNGEIYAMGLTPSFDLNNFSEVANNSVFDNPFVERVYEMGSIIKPLTMAAGLDAGVVTAETTYDDKGFLVMDSARISNYDGKGRGIVNMQEVLNQSLNTGVSFVASKLGHENFKKYFYGFGLGKKTGIDLPGEVEGLISNLESTRDIEYATASFGQGIAISPIMTVRALSALGNGGKLITPHLGSKIEYDIGFSKEIEFPEPFQVIKPETSEEITRMLVRVVDEALLGGTVKMDNYSIAAKTGTAQIPSPNGGYYDDRYLHSFFGYFPAYNPKFLVFLMTIEPVGVRYASETLTLPFIDITKFLINYYEIPPDRGMSSSKPLKERL</sequence>
<evidence type="ECO:0000313" key="7">
    <source>
        <dbReference type="Proteomes" id="UP000231143"/>
    </source>
</evidence>
<dbReference type="GO" id="GO:0005886">
    <property type="term" value="C:plasma membrane"/>
    <property type="evidence" value="ECO:0007669"/>
    <property type="project" value="TreeGrafter"/>
</dbReference>
<evidence type="ECO:0000259" key="4">
    <source>
        <dbReference type="Pfam" id="PF00905"/>
    </source>
</evidence>
<keyword evidence="2 3" id="KW-0472">Membrane</keyword>
<feature type="domain" description="Penicillin-binding protein dimerisation" evidence="5">
    <location>
        <begin position="56"/>
        <end position="188"/>
    </location>
</feature>
<evidence type="ECO:0000256" key="2">
    <source>
        <dbReference type="ARBA" id="ARBA00023136"/>
    </source>
</evidence>
<dbReference type="GO" id="GO:0071555">
    <property type="term" value="P:cell wall organization"/>
    <property type="evidence" value="ECO:0007669"/>
    <property type="project" value="TreeGrafter"/>
</dbReference>
<dbReference type="Pfam" id="PF00905">
    <property type="entry name" value="Transpeptidase"/>
    <property type="match status" value="1"/>
</dbReference>
<dbReference type="GO" id="GO:0008658">
    <property type="term" value="F:penicillin binding"/>
    <property type="evidence" value="ECO:0007669"/>
    <property type="project" value="InterPro"/>
</dbReference>
<dbReference type="Gene3D" id="3.90.1310.10">
    <property type="entry name" value="Penicillin-binding protein 2a (Domain 2)"/>
    <property type="match status" value="1"/>
</dbReference>
<dbReference type="SUPFAM" id="SSF56519">
    <property type="entry name" value="Penicillin binding protein dimerisation domain"/>
    <property type="match status" value="1"/>
</dbReference>
<protein>
    <recommendedName>
        <fullName evidence="8">Penicillin-binding protein transpeptidase domain-containing protein</fullName>
    </recommendedName>
</protein>
<dbReference type="PANTHER" id="PTHR30627">
    <property type="entry name" value="PEPTIDOGLYCAN D,D-TRANSPEPTIDASE"/>
    <property type="match status" value="1"/>
</dbReference>
<dbReference type="AlphaFoldDB" id="A0A2H0DY06"/>
<name>A0A2H0DY06_9BACT</name>
<dbReference type="InterPro" id="IPR050515">
    <property type="entry name" value="Beta-lactam/transpept"/>
</dbReference>
<comment type="subcellular location">
    <subcellularLocation>
        <location evidence="1">Membrane</location>
    </subcellularLocation>
</comment>
<gene>
    <name evidence="6" type="ORF">COW81_02310</name>
</gene>
<dbReference type="InterPro" id="IPR036138">
    <property type="entry name" value="PBP_dimer_sf"/>
</dbReference>
<proteinExistence type="predicted"/>
<dbReference type="PANTHER" id="PTHR30627:SF1">
    <property type="entry name" value="PEPTIDOGLYCAN D,D-TRANSPEPTIDASE FTSI"/>
    <property type="match status" value="1"/>
</dbReference>
<reference evidence="6 7" key="1">
    <citation type="submission" date="2017-09" db="EMBL/GenBank/DDBJ databases">
        <title>Depth-based differentiation of microbial function through sediment-hosted aquifers and enrichment of novel symbionts in the deep terrestrial subsurface.</title>
        <authorList>
            <person name="Probst A.J."/>
            <person name="Ladd B."/>
            <person name="Jarett J.K."/>
            <person name="Geller-Mcgrath D.E."/>
            <person name="Sieber C.M."/>
            <person name="Emerson J.B."/>
            <person name="Anantharaman K."/>
            <person name="Thomas B.C."/>
            <person name="Malmstrom R."/>
            <person name="Stieglmeier M."/>
            <person name="Klingl A."/>
            <person name="Woyke T."/>
            <person name="Ryan C.M."/>
            <person name="Banfield J.F."/>
        </authorList>
    </citation>
    <scope>NUCLEOTIDE SEQUENCE [LARGE SCALE GENOMIC DNA]</scope>
    <source>
        <strain evidence="6">CG22_combo_CG10-13_8_21_14_all_36_13</strain>
    </source>
</reference>
<evidence type="ECO:0000256" key="3">
    <source>
        <dbReference type="SAM" id="Phobius"/>
    </source>
</evidence>
<dbReference type="InterPro" id="IPR012338">
    <property type="entry name" value="Beta-lactam/transpept-like"/>
</dbReference>
<dbReference type="Gene3D" id="3.40.710.10">
    <property type="entry name" value="DD-peptidase/beta-lactamase superfamily"/>
    <property type="match status" value="1"/>
</dbReference>
<organism evidence="6 7">
    <name type="scientific">Candidatus Campbellbacteria bacterium CG22_combo_CG10-13_8_21_14_all_36_13</name>
    <dbReference type="NCBI Taxonomy" id="1974529"/>
    <lineage>
        <taxon>Bacteria</taxon>
        <taxon>Candidatus Campbelliibacteriota</taxon>
    </lineage>
</organism>
<evidence type="ECO:0000313" key="6">
    <source>
        <dbReference type="EMBL" id="PIP87054.1"/>
    </source>
</evidence>
<dbReference type="InterPro" id="IPR005311">
    <property type="entry name" value="PBP_dimer"/>
</dbReference>
<dbReference type="EMBL" id="PCTT01000029">
    <property type="protein sequence ID" value="PIP87054.1"/>
    <property type="molecule type" value="Genomic_DNA"/>
</dbReference>
<evidence type="ECO:0008006" key="8">
    <source>
        <dbReference type="Google" id="ProtNLM"/>
    </source>
</evidence>
<dbReference type="Pfam" id="PF03717">
    <property type="entry name" value="PBP_dimer"/>
    <property type="match status" value="1"/>
</dbReference>
<dbReference type="Gene3D" id="3.30.450.330">
    <property type="match status" value="1"/>
</dbReference>
<evidence type="ECO:0000256" key="1">
    <source>
        <dbReference type="ARBA" id="ARBA00004370"/>
    </source>
</evidence>
<dbReference type="InterPro" id="IPR001460">
    <property type="entry name" value="PCN-bd_Tpept"/>
</dbReference>
<dbReference type="Proteomes" id="UP000231143">
    <property type="component" value="Unassembled WGS sequence"/>
</dbReference>
<feature type="transmembrane region" description="Helical" evidence="3">
    <location>
        <begin position="12"/>
        <end position="30"/>
    </location>
</feature>
<keyword evidence="3" id="KW-0812">Transmembrane</keyword>
<comment type="caution">
    <text evidence="6">The sequence shown here is derived from an EMBL/GenBank/DDBJ whole genome shotgun (WGS) entry which is preliminary data.</text>
</comment>